<gene>
    <name evidence="1" type="ORF">EII28_09985</name>
</gene>
<name>A0A3P1VP02_FUSNU</name>
<organism evidence="1">
    <name type="scientific">Fusobacterium nucleatum</name>
    <dbReference type="NCBI Taxonomy" id="851"/>
    <lineage>
        <taxon>Bacteria</taxon>
        <taxon>Fusobacteriati</taxon>
        <taxon>Fusobacteriota</taxon>
        <taxon>Fusobacteriia</taxon>
        <taxon>Fusobacteriales</taxon>
        <taxon>Fusobacteriaceae</taxon>
        <taxon>Fusobacterium</taxon>
    </lineage>
</organism>
<evidence type="ECO:0000313" key="1">
    <source>
        <dbReference type="EMBL" id="RRD35347.1"/>
    </source>
</evidence>
<reference evidence="1" key="1">
    <citation type="submission" date="2018-11" db="EMBL/GenBank/DDBJ databases">
        <title>Genomes From Bacteria Associated with the Canine Oral Cavity: a Test Case for Automated Genome-Based Taxonomic Assignment.</title>
        <authorList>
            <person name="Coil D.A."/>
            <person name="Jospin G."/>
            <person name="Darling A.E."/>
            <person name="Wallis C."/>
            <person name="Davis I.J."/>
            <person name="Harris S."/>
            <person name="Eisen J.A."/>
            <person name="Holcombe L.J."/>
            <person name="O'Flynn C."/>
        </authorList>
    </citation>
    <scope>NUCLEOTIDE SEQUENCE [LARGE SCALE GENOMIC DNA]</scope>
    <source>
        <strain evidence="1">OH5060</strain>
    </source>
</reference>
<dbReference type="EMBL" id="RQZD01000025">
    <property type="protein sequence ID" value="RRD35347.1"/>
    <property type="molecule type" value="Genomic_DNA"/>
</dbReference>
<protein>
    <recommendedName>
        <fullName evidence="2">HEAT repeat domain-containing protein</fullName>
    </recommendedName>
</protein>
<proteinExistence type="predicted"/>
<comment type="caution">
    <text evidence="1">The sequence shown here is derived from an EMBL/GenBank/DDBJ whole genome shotgun (WGS) entry which is preliminary data.</text>
</comment>
<sequence>MPSRGRFRLITEKDKKIVPVILKYLSKIEDENIKTHLAYFLAVKNYKEASEKLIKEFYKSKTDEYRLALSKALSTIYNKDVLNELLEIAKNKEYKDVNFPIIFTLRKYKDRRVKIFFEKQ</sequence>
<dbReference type="AlphaFoldDB" id="A0A3P1VP02"/>
<accession>A0A3P1VP02</accession>
<evidence type="ECO:0008006" key="2">
    <source>
        <dbReference type="Google" id="ProtNLM"/>
    </source>
</evidence>